<evidence type="ECO:0000313" key="3">
    <source>
        <dbReference type="Proteomes" id="UP000254893"/>
    </source>
</evidence>
<dbReference type="Proteomes" id="UP000254893">
    <property type="component" value="Unassembled WGS sequence"/>
</dbReference>
<protein>
    <submittedName>
        <fullName evidence="2">Uncharacterized protein</fullName>
    </submittedName>
</protein>
<accession>A0A380CRS3</accession>
<gene>
    <name evidence="2" type="ORF">NCTC11388_03883</name>
</gene>
<reference evidence="2 3" key="1">
    <citation type="submission" date="2018-06" db="EMBL/GenBank/DDBJ databases">
        <authorList>
            <consortium name="Pathogen Informatics"/>
            <person name="Doyle S."/>
        </authorList>
    </citation>
    <scope>NUCLEOTIDE SEQUENCE [LARGE SCALE GENOMIC DNA]</scope>
    <source>
        <strain evidence="2 3">NCTC11388</strain>
    </source>
</reference>
<proteinExistence type="predicted"/>
<keyword evidence="1" id="KW-0732">Signal</keyword>
<dbReference type="Gene3D" id="2.60.40.2340">
    <property type="match status" value="1"/>
</dbReference>
<feature type="chain" id="PRO_5017011908" evidence="1">
    <location>
        <begin position="23"/>
        <end position="588"/>
    </location>
</feature>
<sequence length="588" mass="64228">MKKYTITICLLLILTGIFSSCKKEDSVGNVQLLSYTFEPASNPGLSNRVEGTIQGNDVFIRVPNSIDINQAIPSFTVNSEKYVAFVGNTVQESGISKINLADTTTYRFSSPGGMSFYTVYALKNASFLSFGFYKEDNPDYLFKDYKATIKGLQISVDLPVDADISKLKARYTTSQGASVTVGGLAQTSGKNEQNYEQDVVFELKDEQSQAPDQFTVKVGRLTAPVWSEMNLGDVIGAARASEVKLMVSQFNNLPYLVYTLTDSNTPENRKAVVATYDSTKWVNVGPATGISDNRIDGASIDIDRNGVVYVAYKDYDGTNAQLGSVKKYENGQWSFVGNKQFTGHRVSSYFFVALDSVNTPFLGYTLGAAAAPLANRATYISKYTNGTWSGQTLSPSATGFYAKMVRGKDNHLYYVTMDLTGGTATRKPTVYKFKNGNWTVVGTPYIGPAGANSGGINIDLDIDKNGEIYVAYQVNSPSYASYVMHWNGSTWKQFGDGIAQTTSSTATRDNIAVAVHPNGTVFFAYSDNNNGLVVRTFNEDTNNWNAPTQLTSKNGDKLEMKISADGIPYLSTIIDGGVKVYRYDIPKS</sequence>
<evidence type="ECO:0000313" key="2">
    <source>
        <dbReference type="EMBL" id="SUJ25843.1"/>
    </source>
</evidence>
<dbReference type="SUPFAM" id="SSF89372">
    <property type="entry name" value="Fucose-specific lectin"/>
    <property type="match status" value="1"/>
</dbReference>
<dbReference type="PROSITE" id="PS51257">
    <property type="entry name" value="PROKAR_LIPOPROTEIN"/>
    <property type="match status" value="1"/>
</dbReference>
<organism evidence="2 3">
    <name type="scientific">Sphingobacterium spiritivorum</name>
    <name type="common">Flavobacterium spiritivorum</name>
    <dbReference type="NCBI Taxonomy" id="258"/>
    <lineage>
        <taxon>Bacteria</taxon>
        <taxon>Pseudomonadati</taxon>
        <taxon>Bacteroidota</taxon>
        <taxon>Sphingobacteriia</taxon>
        <taxon>Sphingobacteriales</taxon>
        <taxon>Sphingobacteriaceae</taxon>
        <taxon>Sphingobacterium</taxon>
    </lineage>
</organism>
<dbReference type="RefSeq" id="WP_115171258.1">
    <property type="nucleotide sequence ID" value="NZ_UGYW01000002.1"/>
</dbReference>
<dbReference type="EMBL" id="UGYW01000002">
    <property type="protein sequence ID" value="SUJ25843.1"/>
    <property type="molecule type" value="Genomic_DNA"/>
</dbReference>
<dbReference type="AlphaFoldDB" id="A0A380CRS3"/>
<name>A0A380CRS3_SPHSI</name>
<feature type="signal peptide" evidence="1">
    <location>
        <begin position="1"/>
        <end position="22"/>
    </location>
</feature>
<evidence type="ECO:0000256" key="1">
    <source>
        <dbReference type="SAM" id="SignalP"/>
    </source>
</evidence>